<protein>
    <submittedName>
        <fullName evidence="1">Uncharacterized protein</fullName>
    </submittedName>
</protein>
<reference evidence="1" key="1">
    <citation type="journal article" date="2023" name="Microorganisms">
        <title>Genomic Characterization of Arcobacter butzleri Strains Isolated from Various Sources in Lithuania.</title>
        <authorList>
            <person name="Uljanovas D."/>
            <person name="Golz G."/>
            <person name="Fleischmann S."/>
            <person name="Kudirkiene E."/>
            <person name="Kasetiene N."/>
            <person name="Grineviciene A."/>
            <person name="Tamuleviciene E."/>
            <person name="Aksomaitiene J."/>
            <person name="Alter T."/>
            <person name="Malakauskas M."/>
        </authorList>
    </citation>
    <scope>NUCLEOTIDE SEQUENCE</scope>
    <source>
        <strain evidence="1">H19</strain>
    </source>
</reference>
<organism evidence="1 2">
    <name type="scientific">Aliarcobacter butzleri</name>
    <dbReference type="NCBI Taxonomy" id="28197"/>
    <lineage>
        <taxon>Bacteria</taxon>
        <taxon>Pseudomonadati</taxon>
        <taxon>Campylobacterota</taxon>
        <taxon>Epsilonproteobacteria</taxon>
        <taxon>Campylobacterales</taxon>
        <taxon>Arcobacteraceae</taxon>
        <taxon>Aliarcobacter</taxon>
    </lineage>
</organism>
<dbReference type="EMBL" id="JAQJJM010000054">
    <property type="protein sequence ID" value="MDN5133454.1"/>
    <property type="molecule type" value="Genomic_DNA"/>
</dbReference>
<gene>
    <name evidence="1" type="ORF">PJV92_12065</name>
</gene>
<accession>A0AAP4Q2T6</accession>
<dbReference type="RefSeq" id="WP_301344375.1">
    <property type="nucleotide sequence ID" value="NZ_JAPZCV010000054.1"/>
</dbReference>
<sequence length="310" mass="37169">MSYRLDLVNRTGMFKNYANWYSSYELDEVHNNISYRISSVIASFEKIKILEDECIKQFTLFEKDTGISKKSKMINFKSPSLYEIFINTSYIILSIRIIQNSILNIISKEESKRGNKISLPNSMNDFTKKIHKFSLNSTIKEHINTYWNSNGRLLKDYRDIDEHHNFLVDKVYIDNFNDKNLIILLPDNPNVKSYRKYKFDKKINALEFLLKEFLEIEILLNSISKLYDYPEGDFHYKFYIYDNNPNNMEIIYEKNNDTLMNMESFMKNSKVKQQNIIVKPEEVNMNKFSFIKYPKFFNDKESFYKIFKVT</sequence>
<comment type="caution">
    <text evidence="1">The sequence shown here is derived from an EMBL/GenBank/DDBJ whole genome shotgun (WGS) entry which is preliminary data.</text>
</comment>
<evidence type="ECO:0000313" key="2">
    <source>
        <dbReference type="Proteomes" id="UP001171508"/>
    </source>
</evidence>
<reference evidence="1" key="2">
    <citation type="submission" date="2023-01" db="EMBL/GenBank/DDBJ databases">
        <authorList>
            <person name="Uljanovas D."/>
        </authorList>
    </citation>
    <scope>NUCLEOTIDE SEQUENCE</scope>
    <source>
        <strain evidence="1">H19</strain>
    </source>
</reference>
<proteinExistence type="predicted"/>
<dbReference type="Proteomes" id="UP001171508">
    <property type="component" value="Unassembled WGS sequence"/>
</dbReference>
<name>A0AAP4Q2T6_9BACT</name>
<dbReference type="AlphaFoldDB" id="A0AAP4Q2T6"/>
<evidence type="ECO:0000313" key="1">
    <source>
        <dbReference type="EMBL" id="MDN5133454.1"/>
    </source>
</evidence>